<protein>
    <submittedName>
        <fullName evidence="2">DUF1700 domain-containing protein</fullName>
    </submittedName>
</protein>
<accession>A0A3E1QDU4</accession>
<dbReference type="AlphaFoldDB" id="A0A3E1QDU4"/>
<dbReference type="Pfam" id="PF22564">
    <property type="entry name" value="HAAS"/>
    <property type="match status" value="1"/>
</dbReference>
<evidence type="ECO:0000313" key="3">
    <source>
        <dbReference type="Proteomes" id="UP000261082"/>
    </source>
</evidence>
<reference evidence="2 3" key="1">
    <citation type="journal article" date="2007" name="Int. J. Syst. Evol. Microbiol.">
        <title>Marixanthomonas ophiurae gen. nov., sp. nov., a marine bacterium of the family Flavobacteriaceae isolated from a deep-sea brittle star.</title>
        <authorList>
            <person name="Romanenko L.A."/>
            <person name="Uchino M."/>
            <person name="Frolova G.M."/>
            <person name="Mikhailov V.V."/>
        </authorList>
    </citation>
    <scope>NUCLEOTIDE SEQUENCE [LARGE SCALE GENOMIC DNA]</scope>
    <source>
        <strain evidence="2 3">KMM 3046</strain>
    </source>
</reference>
<dbReference type="Proteomes" id="UP000261082">
    <property type="component" value="Unassembled WGS sequence"/>
</dbReference>
<keyword evidence="1" id="KW-1133">Transmembrane helix</keyword>
<keyword evidence="1" id="KW-0472">Membrane</keyword>
<evidence type="ECO:0000256" key="1">
    <source>
        <dbReference type="SAM" id="Phobius"/>
    </source>
</evidence>
<evidence type="ECO:0000313" key="2">
    <source>
        <dbReference type="EMBL" id="RFN60295.1"/>
    </source>
</evidence>
<keyword evidence="1" id="KW-0812">Transmembrane</keyword>
<proteinExistence type="predicted"/>
<feature type="transmembrane region" description="Helical" evidence="1">
    <location>
        <begin position="110"/>
        <end position="130"/>
    </location>
</feature>
<dbReference type="RefSeq" id="WP_117159354.1">
    <property type="nucleotide sequence ID" value="NZ_QVID01000001.1"/>
</dbReference>
<feature type="transmembrane region" description="Helical" evidence="1">
    <location>
        <begin position="171"/>
        <end position="191"/>
    </location>
</feature>
<dbReference type="EMBL" id="QVID01000001">
    <property type="protein sequence ID" value="RFN60295.1"/>
    <property type="molecule type" value="Genomic_DNA"/>
</dbReference>
<sequence length="200" mass="23376">MNIEKIRFNEKPSQRIYQDYLKRINRVTKGLPKEDQKEVLMEFNSHIYEGLQQNVNTNEIDRLLDVLEKLGSPEEVLKPLVADKKMEQAIRTFNPLHMVKALALNITNGMSYIIFFVLYLMLFGFVFLIYSKLTNPVETGLFFDGNHFQALGRINPGYIEGTQTHEVLGHWFIPVMLLSIIVFYLLITLLVRLKRKINNK</sequence>
<name>A0A3E1QDU4_9FLAO</name>
<comment type="caution">
    <text evidence="2">The sequence shown here is derived from an EMBL/GenBank/DDBJ whole genome shotgun (WGS) entry which is preliminary data.</text>
</comment>
<dbReference type="OrthoDB" id="1358731at2"/>
<organism evidence="2 3">
    <name type="scientific">Marixanthomonas ophiurae</name>
    <dbReference type="NCBI Taxonomy" id="387659"/>
    <lineage>
        <taxon>Bacteria</taxon>
        <taxon>Pseudomonadati</taxon>
        <taxon>Bacteroidota</taxon>
        <taxon>Flavobacteriia</taxon>
        <taxon>Flavobacteriales</taxon>
        <taxon>Flavobacteriaceae</taxon>
        <taxon>Marixanthomonas</taxon>
    </lineage>
</organism>
<gene>
    <name evidence="2" type="ORF">DZ858_09720</name>
</gene>
<keyword evidence="3" id="KW-1185">Reference proteome</keyword>